<dbReference type="Pfam" id="PF00106">
    <property type="entry name" value="adh_short"/>
    <property type="match status" value="1"/>
</dbReference>
<dbReference type="GO" id="GO:0016491">
    <property type="term" value="F:oxidoreductase activity"/>
    <property type="evidence" value="ECO:0007669"/>
    <property type="project" value="UniProtKB-KW"/>
</dbReference>
<evidence type="ECO:0000256" key="2">
    <source>
        <dbReference type="ARBA" id="ARBA00023002"/>
    </source>
</evidence>
<dbReference type="CDD" id="cd14688">
    <property type="entry name" value="bZIP_YAP"/>
    <property type="match status" value="1"/>
</dbReference>
<dbReference type="PANTHER" id="PTHR24320:SF272">
    <property type="entry name" value="NAD(P)-BINDING ROSSMANN-FOLD SUPERFAMILY PROTEIN"/>
    <property type="match status" value="1"/>
</dbReference>
<dbReference type="OrthoDB" id="191139at2759"/>
<reference evidence="4" key="1">
    <citation type="submission" date="2019-07" db="EMBL/GenBank/DDBJ databases">
        <title>Hyphodiscus hymeniophilus genome sequencing and assembly.</title>
        <authorList>
            <person name="Kramer G."/>
            <person name="Nodwell J."/>
        </authorList>
    </citation>
    <scope>NUCLEOTIDE SEQUENCE</scope>
    <source>
        <strain evidence="4">ATCC 34498</strain>
    </source>
</reference>
<organism evidence="4 5">
    <name type="scientific">Hyphodiscus hymeniophilus</name>
    <dbReference type="NCBI Taxonomy" id="353542"/>
    <lineage>
        <taxon>Eukaryota</taxon>
        <taxon>Fungi</taxon>
        <taxon>Dikarya</taxon>
        <taxon>Ascomycota</taxon>
        <taxon>Pezizomycotina</taxon>
        <taxon>Leotiomycetes</taxon>
        <taxon>Helotiales</taxon>
        <taxon>Hyphodiscaceae</taxon>
        <taxon>Hyphodiscus</taxon>
    </lineage>
</organism>
<evidence type="ECO:0000313" key="5">
    <source>
        <dbReference type="Proteomes" id="UP000785200"/>
    </source>
</evidence>
<feature type="compositionally biased region" description="Polar residues" evidence="3">
    <location>
        <begin position="71"/>
        <end position="88"/>
    </location>
</feature>
<dbReference type="InterPro" id="IPR036291">
    <property type="entry name" value="NAD(P)-bd_dom_sf"/>
</dbReference>
<protein>
    <submittedName>
        <fullName evidence="4">Short-chain aldehyde dehydrogenase</fullName>
    </submittedName>
</protein>
<name>A0A9P7AVK7_9HELO</name>
<dbReference type="EMBL" id="VNKQ01000012">
    <property type="protein sequence ID" value="KAG0647758.1"/>
    <property type="molecule type" value="Genomic_DNA"/>
</dbReference>
<dbReference type="SUPFAM" id="SSF51735">
    <property type="entry name" value="NAD(P)-binding Rossmann-fold domains"/>
    <property type="match status" value="1"/>
</dbReference>
<evidence type="ECO:0000313" key="4">
    <source>
        <dbReference type="EMBL" id="KAG0647758.1"/>
    </source>
</evidence>
<evidence type="ECO:0000256" key="3">
    <source>
        <dbReference type="SAM" id="MobiDB-lite"/>
    </source>
</evidence>
<dbReference type="Pfam" id="PF11905">
    <property type="entry name" value="DUF3425"/>
    <property type="match status" value="1"/>
</dbReference>
<sequence>MAFQEPIMLEPMAQQPRQLGLEEDWTGLTSSAQRRRIQNRLNQRAARTRKKKEKRDHVDRLKLPPPAPRIQNYSDPSIRSASPETSETGSEELLPKSGVSALSIFYAAAERGTLDRYALRRIAAVCKLSAAEQQEAIGQIEKRMVHCLTMGSPTIDHVIVLVKFNVFRAMMSNSLDLGYSAGQGIDDDDALSHFSDPSNSVNIIPLPEALQPTELQRQISHHPWIDTIPISRMRDNLLKAGDTYDDEQLCSDLVGFCCKPSIRDGMILWGEPWDPNAWEMTESFVSIQHLKSSIMTAKYAAAHQSPAGPGDARPTALQIIKDEGLENKLTGKVVLITGCSSGIGIETARALYATGATLYLTARDLSKAKAELPDLVTSDRVHFLELDLNSFKSVRACAAEFLSKSKTLNIFIANAGVMACPEGRTEDGFETQIGVNHLSHFLLFNLLKQAILASASPEFNSRAIFLSSVGHRIAEPNFENLSLDGAYNDFIAYGQSKTAGIWTANEIDRRYGAKGLRAFSVHPGGIHSNLTRHLSKETVEAFSDDPSLEKVFKSPEQGAATTVWAATSKDLTGLGGKYLENCKVSRPWTEADGQWGEGTAAFAYDAEKEGKFWKMSLDLVGLKDDA</sequence>
<dbReference type="InterPro" id="IPR002347">
    <property type="entry name" value="SDR_fam"/>
</dbReference>
<proteinExistence type="inferred from homology"/>
<evidence type="ECO:0000256" key="1">
    <source>
        <dbReference type="ARBA" id="ARBA00006484"/>
    </source>
</evidence>
<comment type="caution">
    <text evidence="4">The sequence shown here is derived from an EMBL/GenBank/DDBJ whole genome shotgun (WGS) entry which is preliminary data.</text>
</comment>
<dbReference type="PANTHER" id="PTHR24320">
    <property type="entry name" value="RETINOL DEHYDROGENASE"/>
    <property type="match status" value="1"/>
</dbReference>
<gene>
    <name evidence="4" type="ORF">D0Z07_6817</name>
</gene>
<dbReference type="AlphaFoldDB" id="A0A9P7AVK7"/>
<comment type="similarity">
    <text evidence="1">Belongs to the short-chain dehydrogenases/reductases (SDR) family.</text>
</comment>
<dbReference type="PRINTS" id="PR00081">
    <property type="entry name" value="GDHRDH"/>
</dbReference>
<feature type="region of interest" description="Disordered" evidence="3">
    <location>
        <begin position="27"/>
        <end position="93"/>
    </location>
</feature>
<feature type="region of interest" description="Disordered" evidence="3">
    <location>
        <begin position="1"/>
        <end position="20"/>
    </location>
</feature>
<keyword evidence="2" id="KW-0560">Oxidoreductase</keyword>
<accession>A0A9P7AVK7</accession>
<dbReference type="Gene3D" id="3.40.50.720">
    <property type="entry name" value="NAD(P)-binding Rossmann-like Domain"/>
    <property type="match status" value="1"/>
</dbReference>
<dbReference type="InterPro" id="IPR021833">
    <property type="entry name" value="DUF3425"/>
</dbReference>
<keyword evidence="5" id="KW-1185">Reference proteome</keyword>
<dbReference type="Proteomes" id="UP000785200">
    <property type="component" value="Unassembled WGS sequence"/>
</dbReference>